<protein>
    <submittedName>
        <fullName evidence="1">17177_t:CDS:1</fullName>
    </submittedName>
</protein>
<name>A0A9W4SVR3_9GLOM</name>
<accession>A0A9W4SVR3</accession>
<proteinExistence type="predicted"/>
<organism evidence="1 2">
    <name type="scientific">Funneliformis geosporum</name>
    <dbReference type="NCBI Taxonomy" id="1117311"/>
    <lineage>
        <taxon>Eukaryota</taxon>
        <taxon>Fungi</taxon>
        <taxon>Fungi incertae sedis</taxon>
        <taxon>Mucoromycota</taxon>
        <taxon>Glomeromycotina</taxon>
        <taxon>Glomeromycetes</taxon>
        <taxon>Glomerales</taxon>
        <taxon>Glomeraceae</taxon>
        <taxon>Funneliformis</taxon>
    </lineage>
</organism>
<dbReference type="EMBL" id="CAMKVN010002793">
    <property type="protein sequence ID" value="CAI2182633.1"/>
    <property type="molecule type" value="Genomic_DNA"/>
</dbReference>
<dbReference type="AlphaFoldDB" id="A0A9W4SVR3"/>
<reference evidence="1" key="1">
    <citation type="submission" date="2022-08" db="EMBL/GenBank/DDBJ databases">
        <authorList>
            <person name="Kallberg Y."/>
            <person name="Tangrot J."/>
            <person name="Rosling A."/>
        </authorList>
    </citation>
    <scope>NUCLEOTIDE SEQUENCE</scope>
    <source>
        <strain evidence="1">Wild A</strain>
    </source>
</reference>
<feature type="non-terminal residue" evidence="1">
    <location>
        <position position="1"/>
    </location>
</feature>
<gene>
    <name evidence="1" type="ORF">FWILDA_LOCUS10677</name>
</gene>
<dbReference type="Proteomes" id="UP001153678">
    <property type="component" value="Unassembled WGS sequence"/>
</dbReference>
<evidence type="ECO:0000313" key="1">
    <source>
        <dbReference type="EMBL" id="CAI2182633.1"/>
    </source>
</evidence>
<evidence type="ECO:0000313" key="2">
    <source>
        <dbReference type="Proteomes" id="UP001153678"/>
    </source>
</evidence>
<keyword evidence="2" id="KW-1185">Reference proteome</keyword>
<comment type="caution">
    <text evidence="1">The sequence shown here is derived from an EMBL/GenBank/DDBJ whole genome shotgun (WGS) entry which is preliminary data.</text>
</comment>
<sequence>YRLLEKNWSANKQKEYYTYTESLKANKDSELKLKTILIELSGSMLAAFTFQYSSPNYNTQLSDIPYFTEIDSNNRVKKRISLNKLDASKVNSNGGNINEQSDDNYDQLTDSDSESCLNLLFSKSIKHISESDGADDESDGDLFLGRNESIKFFSFDEYMDRNKNKSESIWKLKDGRSIVEVLN</sequence>